<reference evidence="10 11" key="1">
    <citation type="submission" date="2019-03" db="EMBL/GenBank/DDBJ databases">
        <title>Genomics of glacier-inhabiting Cryobacterium strains.</title>
        <authorList>
            <person name="Liu Q."/>
            <person name="Xin Y.-H."/>
        </authorList>
    </citation>
    <scope>NUCLEOTIDE SEQUENCE [LARGE SCALE GENOMIC DNA]</scope>
    <source>
        <strain evidence="10 11">Hh14</strain>
    </source>
</reference>
<dbReference type="PANTHER" id="PTHR10283">
    <property type="entry name" value="SOLUTE CARRIER FAMILY 13 MEMBER"/>
    <property type="match status" value="1"/>
</dbReference>
<keyword evidence="11" id="KW-1185">Reference proteome</keyword>
<protein>
    <recommendedName>
        <fullName evidence="3">Sodium-dependent dicarboxylate transporter SdcS</fullName>
    </recommendedName>
    <alternativeName>
        <fullName evidence="7">Na(+)/dicarboxylate symporter</fullName>
    </alternativeName>
</protein>
<evidence type="ECO:0000313" key="11">
    <source>
        <dbReference type="Proteomes" id="UP000297447"/>
    </source>
</evidence>
<feature type="transmembrane region" description="Helical" evidence="9">
    <location>
        <begin position="257"/>
        <end position="284"/>
    </location>
</feature>
<dbReference type="GO" id="GO:0005886">
    <property type="term" value="C:plasma membrane"/>
    <property type="evidence" value="ECO:0007669"/>
    <property type="project" value="TreeGrafter"/>
</dbReference>
<evidence type="ECO:0000256" key="2">
    <source>
        <dbReference type="ARBA" id="ARBA00006772"/>
    </source>
</evidence>
<proteinExistence type="inferred from homology"/>
<keyword evidence="6 9" id="KW-0472">Membrane</keyword>
<dbReference type="Pfam" id="PF00939">
    <property type="entry name" value="Na_sulph_symp"/>
    <property type="match status" value="1"/>
</dbReference>
<gene>
    <name evidence="10" type="ORF">E3T55_01795</name>
</gene>
<dbReference type="PANTHER" id="PTHR10283:SF82">
    <property type="entry name" value="SOLUTE CARRIER FAMILY 13 MEMBER 2"/>
    <property type="match status" value="1"/>
</dbReference>
<accession>A0A4R9AAB9</accession>
<dbReference type="EMBL" id="SOHE01000013">
    <property type="protein sequence ID" value="TFD55178.1"/>
    <property type="molecule type" value="Genomic_DNA"/>
</dbReference>
<comment type="subcellular location">
    <subcellularLocation>
        <location evidence="1">Membrane</location>
        <topology evidence="1">Multi-pass membrane protein</topology>
    </subcellularLocation>
</comment>
<evidence type="ECO:0000256" key="7">
    <source>
        <dbReference type="ARBA" id="ARBA00031174"/>
    </source>
</evidence>
<comment type="similarity">
    <text evidence="2">Belongs to the SLC13A/DASS transporter (TC 2.A.47) family. NADC subfamily.</text>
</comment>
<keyword evidence="5 9" id="KW-1133">Transmembrane helix</keyword>
<evidence type="ECO:0000256" key="6">
    <source>
        <dbReference type="ARBA" id="ARBA00023136"/>
    </source>
</evidence>
<evidence type="ECO:0000313" key="10">
    <source>
        <dbReference type="EMBL" id="TFD55178.1"/>
    </source>
</evidence>
<feature type="transmembrane region" description="Helical" evidence="9">
    <location>
        <begin position="377"/>
        <end position="400"/>
    </location>
</feature>
<evidence type="ECO:0000256" key="9">
    <source>
        <dbReference type="SAM" id="Phobius"/>
    </source>
</evidence>
<dbReference type="OrthoDB" id="9766267at2"/>
<feature type="transmembrane region" description="Helical" evidence="9">
    <location>
        <begin position="124"/>
        <end position="142"/>
    </location>
</feature>
<dbReference type="AlphaFoldDB" id="A0A4R9AAB9"/>
<feature type="transmembrane region" description="Helical" evidence="9">
    <location>
        <begin position="314"/>
        <end position="333"/>
    </location>
</feature>
<dbReference type="GO" id="GO:0008514">
    <property type="term" value="F:organic anion transmembrane transporter activity"/>
    <property type="evidence" value="ECO:0007669"/>
    <property type="project" value="UniProtKB-ARBA"/>
</dbReference>
<feature type="transmembrane region" description="Helical" evidence="9">
    <location>
        <begin position="339"/>
        <end position="356"/>
    </location>
</feature>
<evidence type="ECO:0000256" key="4">
    <source>
        <dbReference type="ARBA" id="ARBA00022692"/>
    </source>
</evidence>
<feature type="transmembrane region" description="Helical" evidence="9">
    <location>
        <begin position="184"/>
        <end position="202"/>
    </location>
</feature>
<sequence>MSISQRSRSFTTMTSVHPPTRPPARMSSTSDDTTAPGLLDSPEPPRVVTRKRLGLLAGLVMGGIVFAIMPADLDQTARLTAAIAVLMALWWMTEAIPLAATALVPLVAFPMLNVAPIGEVAPPYANPIIFLFMGGFLLALALQRWNLHRRIALLTVLLIGTKPRQLIGGFMITTGFLSMWVSNTATAVMMLPIGVSVLVLVAKMDKGGKPPKNFGIALMLGIAYSASIGSLGTIIGTPPNALLVGYMAETHGVTIGFGQWMLVGVPMAIVFMAITWFLLTFVFFKPEITEIPGGRAMIQEEYSKLGKANTGEKLVLVIFILAAAAWISVPLLWPGSNVADAVIAMAVALILFLTPANLRTGVPLLTWGSARALPWDILILFGGGLSLSAQFTATGLSAWVGEQVTSLQVLPLVLIIAAIAAIVLLLTELTSNTATAAAFLPLIGGVALGLGLDPMLLVIPVAIAATCAFMLPVATPPNAIAFSSGYIEIADMIKGGLWLNLIALVLTTITTMTLAAWVFGLVY</sequence>
<name>A0A4R9AAB9_9MICO</name>
<evidence type="ECO:0000256" key="8">
    <source>
        <dbReference type="SAM" id="MobiDB-lite"/>
    </source>
</evidence>
<feature type="transmembrane region" description="Helical" evidence="9">
    <location>
        <begin position="214"/>
        <end position="237"/>
    </location>
</feature>
<evidence type="ECO:0000256" key="5">
    <source>
        <dbReference type="ARBA" id="ARBA00022989"/>
    </source>
</evidence>
<dbReference type="CDD" id="cd01115">
    <property type="entry name" value="SLC13_permease"/>
    <property type="match status" value="1"/>
</dbReference>
<feature type="transmembrane region" description="Helical" evidence="9">
    <location>
        <begin position="497"/>
        <end position="519"/>
    </location>
</feature>
<comment type="caution">
    <text evidence="10">The sequence shown here is derived from an EMBL/GenBank/DDBJ whole genome shotgun (WGS) entry which is preliminary data.</text>
</comment>
<dbReference type="GO" id="GO:1905039">
    <property type="term" value="P:carboxylic acid transmembrane transport"/>
    <property type="evidence" value="ECO:0007669"/>
    <property type="project" value="UniProtKB-ARBA"/>
</dbReference>
<keyword evidence="4 9" id="KW-0812">Transmembrane</keyword>
<evidence type="ECO:0000256" key="3">
    <source>
        <dbReference type="ARBA" id="ARBA00020150"/>
    </source>
</evidence>
<feature type="region of interest" description="Disordered" evidence="8">
    <location>
        <begin position="1"/>
        <end position="45"/>
    </location>
</feature>
<feature type="compositionally biased region" description="Polar residues" evidence="8">
    <location>
        <begin position="1"/>
        <end position="17"/>
    </location>
</feature>
<dbReference type="InterPro" id="IPR001898">
    <property type="entry name" value="SLC13A/DASS"/>
</dbReference>
<organism evidence="10 11">
    <name type="scientific">Cryobacterium frigoriphilum</name>
    <dbReference type="NCBI Taxonomy" id="1259150"/>
    <lineage>
        <taxon>Bacteria</taxon>
        <taxon>Bacillati</taxon>
        <taxon>Actinomycetota</taxon>
        <taxon>Actinomycetes</taxon>
        <taxon>Micrococcales</taxon>
        <taxon>Microbacteriaceae</taxon>
        <taxon>Cryobacterium</taxon>
    </lineage>
</organism>
<dbReference type="NCBIfam" id="TIGR00785">
    <property type="entry name" value="dass"/>
    <property type="match status" value="1"/>
</dbReference>
<feature type="transmembrane region" description="Helical" evidence="9">
    <location>
        <begin position="457"/>
        <end position="476"/>
    </location>
</feature>
<dbReference type="Proteomes" id="UP000297447">
    <property type="component" value="Unassembled WGS sequence"/>
</dbReference>
<evidence type="ECO:0000256" key="1">
    <source>
        <dbReference type="ARBA" id="ARBA00004141"/>
    </source>
</evidence>
<feature type="transmembrane region" description="Helical" evidence="9">
    <location>
        <begin position="406"/>
        <end position="426"/>
    </location>
</feature>
<feature type="transmembrane region" description="Helical" evidence="9">
    <location>
        <begin position="433"/>
        <end position="451"/>
    </location>
</feature>
<feature type="transmembrane region" description="Helical" evidence="9">
    <location>
        <begin position="53"/>
        <end position="69"/>
    </location>
</feature>